<protein>
    <submittedName>
        <fullName evidence="3">Protein chain elongation factor EF-Tu</fullName>
    </submittedName>
</protein>
<dbReference type="InterPro" id="IPR009001">
    <property type="entry name" value="Transl_elong_EF1A/Init_IF2_C"/>
</dbReference>
<dbReference type="AlphaFoldDB" id="E6XDB7"/>
<name>E6XDB7_CELAD</name>
<dbReference type="GO" id="GO:0005525">
    <property type="term" value="F:GTP binding"/>
    <property type="evidence" value="ECO:0007669"/>
    <property type="project" value="UniProtKB-KW"/>
</dbReference>
<dbReference type="OrthoDB" id="292264at2"/>
<dbReference type="eggNOG" id="COG0050">
    <property type="taxonomic scope" value="Bacteria"/>
</dbReference>
<dbReference type="Gene3D" id="2.40.30.10">
    <property type="entry name" value="Translation factors"/>
    <property type="match status" value="1"/>
</dbReference>
<dbReference type="STRING" id="688270.Celal_0692"/>
<evidence type="ECO:0000256" key="1">
    <source>
        <dbReference type="ARBA" id="ARBA00022741"/>
    </source>
</evidence>
<dbReference type="HOGENOM" id="CLU_1275800_0_0_10"/>
<keyword evidence="2" id="KW-0342">GTP-binding</keyword>
<sequence length="216" mass="25680">MNKSDFIAELKFQTTEKSGRKNYAKSGYRPHIEFENYPEYWTSGQQTYIGTDFVLPGETVNAEIGILSTEYFAKRLYENMEFKFCESNRTIGFGKIIRIINTDLKCEPDIDQKTINLNLYPTDIIDKIKLDYRQSWNKAFSEIQELIISNESFRNKRIIRAIIHLGNKDLAHLEKIIEQTKIDWRDILLWAEYDKKEKRIRDFNNEFGKEEIKAIR</sequence>
<evidence type="ECO:0000256" key="2">
    <source>
        <dbReference type="ARBA" id="ARBA00023134"/>
    </source>
</evidence>
<organism evidence="3 4">
    <name type="scientific">Cellulophaga algicola (strain DSM 14237 / IC166 / ACAM 630)</name>
    <dbReference type="NCBI Taxonomy" id="688270"/>
    <lineage>
        <taxon>Bacteria</taxon>
        <taxon>Pseudomonadati</taxon>
        <taxon>Bacteroidota</taxon>
        <taxon>Flavobacteriia</taxon>
        <taxon>Flavobacteriales</taxon>
        <taxon>Flavobacteriaceae</taxon>
        <taxon>Cellulophaga</taxon>
    </lineage>
</organism>
<keyword evidence="3" id="KW-0251">Elongation factor</keyword>
<accession>E6XDB7</accession>
<dbReference type="KEGG" id="cao:Celal_0692"/>
<keyword evidence="3" id="KW-0648">Protein biosynthesis</keyword>
<dbReference type="SUPFAM" id="SSF50465">
    <property type="entry name" value="EF-Tu/eEF-1alpha/eIF2-gamma C-terminal domain"/>
    <property type="match status" value="1"/>
</dbReference>
<evidence type="ECO:0000313" key="3">
    <source>
        <dbReference type="EMBL" id="ADV48030.1"/>
    </source>
</evidence>
<reference evidence="3 4" key="1">
    <citation type="journal article" date="2010" name="Stand. Genomic Sci.">
        <title>Complete genome sequence of Cellulophaga algicola type strain (IC166).</title>
        <authorList>
            <person name="Abt B."/>
            <person name="Lu M."/>
            <person name="Misra M."/>
            <person name="Han C."/>
            <person name="Nolan M."/>
            <person name="Lucas S."/>
            <person name="Hammon N."/>
            <person name="Deshpande S."/>
            <person name="Cheng J.F."/>
            <person name="Tapia R."/>
            <person name="Goodwin L."/>
            <person name="Pitluck S."/>
            <person name="Liolios K."/>
            <person name="Pagani I."/>
            <person name="Ivanova N."/>
            <person name="Mavromatis K."/>
            <person name="Ovchinikova G."/>
            <person name="Pati A."/>
            <person name="Chen A."/>
            <person name="Palaniappan K."/>
            <person name="Land M."/>
            <person name="Hauser L."/>
            <person name="Chang Y.J."/>
            <person name="Jeffries C.D."/>
            <person name="Detter J.C."/>
            <person name="Brambilla E."/>
            <person name="Rohde M."/>
            <person name="Tindall B.J."/>
            <person name="Goker M."/>
            <person name="Woyke T."/>
            <person name="Bristow J."/>
            <person name="Eisen J.A."/>
            <person name="Markowitz V."/>
            <person name="Hugenholtz P."/>
            <person name="Kyrpides N.C."/>
            <person name="Klenk H.P."/>
            <person name="Lapidus A."/>
        </authorList>
    </citation>
    <scope>NUCLEOTIDE SEQUENCE [LARGE SCALE GENOMIC DNA]</scope>
    <source>
        <strain evidence="4">DSM 14237 / IC166 / ACAM 630</strain>
    </source>
</reference>
<dbReference type="Proteomes" id="UP000008634">
    <property type="component" value="Chromosome"/>
</dbReference>
<proteinExistence type="predicted"/>
<keyword evidence="4" id="KW-1185">Reference proteome</keyword>
<dbReference type="GO" id="GO:0003746">
    <property type="term" value="F:translation elongation factor activity"/>
    <property type="evidence" value="ECO:0007669"/>
    <property type="project" value="UniProtKB-KW"/>
</dbReference>
<dbReference type="EMBL" id="CP002453">
    <property type="protein sequence ID" value="ADV48030.1"/>
    <property type="molecule type" value="Genomic_DNA"/>
</dbReference>
<gene>
    <name evidence="3" type="ordered locus">Celal_0692</name>
</gene>
<evidence type="ECO:0000313" key="4">
    <source>
        <dbReference type="Proteomes" id="UP000008634"/>
    </source>
</evidence>
<keyword evidence="1" id="KW-0547">Nucleotide-binding</keyword>
<dbReference type="RefSeq" id="WP_013549520.1">
    <property type="nucleotide sequence ID" value="NC_014934.1"/>
</dbReference>